<proteinExistence type="predicted"/>
<dbReference type="NCBIfam" id="TIGR02595">
    <property type="entry name" value="PEP_CTERM"/>
    <property type="match status" value="1"/>
</dbReference>
<keyword evidence="4" id="KW-1185">Reference proteome</keyword>
<dbReference type="SUPFAM" id="SSF53300">
    <property type="entry name" value="vWA-like"/>
    <property type="match status" value="1"/>
</dbReference>
<dbReference type="eggNOG" id="COG2304">
    <property type="taxonomic scope" value="Bacteria"/>
</dbReference>
<feature type="domain" description="VWFA" evidence="2">
    <location>
        <begin position="33"/>
        <end position="200"/>
    </location>
</feature>
<dbReference type="OrthoDB" id="9792179at2"/>
<evidence type="ECO:0000313" key="4">
    <source>
        <dbReference type="Proteomes" id="UP000006327"/>
    </source>
</evidence>
<feature type="signal peptide" evidence="1">
    <location>
        <begin position="1"/>
        <end position="27"/>
    </location>
</feature>
<dbReference type="InterPro" id="IPR013424">
    <property type="entry name" value="Ice-binding_C"/>
</dbReference>
<feature type="chain" id="PRO_5003899666" description="VWFA domain-containing protein" evidence="1">
    <location>
        <begin position="28"/>
        <end position="247"/>
    </location>
</feature>
<gene>
    <name evidence="3" type="ORF">GARC_0179</name>
</gene>
<dbReference type="Pfam" id="PF00092">
    <property type="entry name" value="VWA"/>
    <property type="match status" value="1"/>
</dbReference>
<dbReference type="EMBL" id="BAEO01000005">
    <property type="protein sequence ID" value="GAC17161.1"/>
    <property type="molecule type" value="Genomic_DNA"/>
</dbReference>
<dbReference type="RefSeq" id="WP_007615715.1">
    <property type="nucleotide sequence ID" value="NZ_BAEO01000005.1"/>
</dbReference>
<evidence type="ECO:0000256" key="1">
    <source>
        <dbReference type="SAM" id="SignalP"/>
    </source>
</evidence>
<dbReference type="InterPro" id="IPR036465">
    <property type="entry name" value="vWFA_dom_sf"/>
</dbReference>
<keyword evidence="1" id="KW-0732">Signal</keyword>
<sequence length="247" mass="25121">MKNRIKKYLVGLLLAIPLTLGSNLANAALIKTALGIVIDGSGSISSADFATQVAAYGAVFGDASVVKADGSVVVNVIQFSSGTILEQTAIRLNDETDRATLLASIASMSQPNSATNIGGGVALSQSDMDAYLAGFAATDFAVDFTKLIDVSTDGAHNTGTDPTAATTSALAAGYSAVNCLGIGAFANCGWNLTGLDFVATTFAEVEAVLKIKVGTELGTIDVPEPATLFLLGLGLFGIATARYSRKA</sequence>
<evidence type="ECO:0000259" key="2">
    <source>
        <dbReference type="PROSITE" id="PS50234"/>
    </source>
</evidence>
<organism evidence="3 4">
    <name type="scientific">Paraglaciecola arctica BSs20135</name>
    <dbReference type="NCBI Taxonomy" id="493475"/>
    <lineage>
        <taxon>Bacteria</taxon>
        <taxon>Pseudomonadati</taxon>
        <taxon>Pseudomonadota</taxon>
        <taxon>Gammaproteobacteria</taxon>
        <taxon>Alteromonadales</taxon>
        <taxon>Alteromonadaceae</taxon>
        <taxon>Paraglaciecola</taxon>
    </lineage>
</organism>
<name>K6XZS4_9ALTE</name>
<dbReference type="Proteomes" id="UP000006327">
    <property type="component" value="Unassembled WGS sequence"/>
</dbReference>
<dbReference type="AlphaFoldDB" id="K6XZS4"/>
<dbReference type="PROSITE" id="PS50234">
    <property type="entry name" value="VWFA"/>
    <property type="match status" value="1"/>
</dbReference>
<comment type="caution">
    <text evidence="3">The sequence shown here is derived from an EMBL/GenBank/DDBJ whole genome shotgun (WGS) entry which is preliminary data.</text>
</comment>
<dbReference type="Pfam" id="PF07589">
    <property type="entry name" value="PEP-CTERM"/>
    <property type="match status" value="1"/>
</dbReference>
<reference evidence="3 4" key="1">
    <citation type="journal article" date="2017" name="Antonie Van Leeuwenhoek">
        <title>Rhizobium rhizosphaerae sp. nov., a novel species isolated from rice rhizosphere.</title>
        <authorList>
            <person name="Zhao J.J."/>
            <person name="Zhang J."/>
            <person name="Zhang R.J."/>
            <person name="Zhang C.W."/>
            <person name="Yin H.Q."/>
            <person name="Zhang X.X."/>
        </authorList>
    </citation>
    <scope>NUCLEOTIDE SEQUENCE [LARGE SCALE GENOMIC DNA]</scope>
    <source>
        <strain evidence="3 4">BSs20135</strain>
    </source>
</reference>
<dbReference type="InterPro" id="IPR002035">
    <property type="entry name" value="VWF_A"/>
</dbReference>
<accession>K6XZS4</accession>
<evidence type="ECO:0000313" key="3">
    <source>
        <dbReference type="EMBL" id="GAC17161.1"/>
    </source>
</evidence>
<protein>
    <recommendedName>
        <fullName evidence="2">VWFA domain-containing protein</fullName>
    </recommendedName>
</protein>
<dbReference type="Gene3D" id="3.40.50.410">
    <property type="entry name" value="von Willebrand factor, type A domain"/>
    <property type="match status" value="1"/>
</dbReference>